<dbReference type="RefSeq" id="WP_041059808.1">
    <property type="nucleotide sequence ID" value="NZ_JXRR01000017.1"/>
</dbReference>
<comment type="caution">
    <text evidence="1">The sequence shown here is derived from an EMBL/GenBank/DDBJ whole genome shotgun (WGS) entry which is preliminary data.</text>
</comment>
<dbReference type="PATRIC" id="fig|220754.4.peg.2880"/>
<proteinExistence type="predicted"/>
<organism evidence="1 2">
    <name type="scientific">Jeotgalibacillus campisalis</name>
    <dbReference type="NCBI Taxonomy" id="220754"/>
    <lineage>
        <taxon>Bacteria</taxon>
        <taxon>Bacillati</taxon>
        <taxon>Bacillota</taxon>
        <taxon>Bacilli</taxon>
        <taxon>Bacillales</taxon>
        <taxon>Caryophanaceae</taxon>
        <taxon>Jeotgalibacillus</taxon>
    </lineage>
</organism>
<accession>A0A0C2VP13</accession>
<dbReference type="OrthoDB" id="2969743at2"/>
<dbReference type="AlphaFoldDB" id="A0A0C2VP13"/>
<keyword evidence="2" id="KW-1185">Reference proteome</keyword>
<dbReference type="Proteomes" id="UP000031972">
    <property type="component" value="Unassembled WGS sequence"/>
</dbReference>
<gene>
    <name evidence="1" type="ORF">KR50_28660</name>
</gene>
<evidence type="ECO:0000313" key="2">
    <source>
        <dbReference type="Proteomes" id="UP000031972"/>
    </source>
</evidence>
<dbReference type="EMBL" id="JXRR01000017">
    <property type="protein sequence ID" value="KIL46191.1"/>
    <property type="molecule type" value="Genomic_DNA"/>
</dbReference>
<protein>
    <submittedName>
        <fullName evidence="1">Uncharacterized protein</fullName>
    </submittedName>
</protein>
<reference evidence="1 2" key="1">
    <citation type="submission" date="2015-01" db="EMBL/GenBank/DDBJ databases">
        <title>Jeotgalibacillus campisalis genome sequencing.</title>
        <authorList>
            <person name="Goh K.M."/>
            <person name="Chan K.-G."/>
            <person name="Yaakop A.S."/>
            <person name="Ee R."/>
            <person name="Gan H.M."/>
            <person name="Chan C.S."/>
        </authorList>
    </citation>
    <scope>NUCLEOTIDE SEQUENCE [LARGE SCALE GENOMIC DNA]</scope>
    <source>
        <strain evidence="1 2">SF-57</strain>
    </source>
</reference>
<name>A0A0C2VP13_9BACL</name>
<sequence>MGVGRELRRVRADLNQEQLVLELELPISRESWSHYENNRTDIPSDICNMVIEKRPDPWLVMQVIKEYTGMGPSKPNGPKALLHPSAVKEIALRELNEGISNLLKIDFARPLDNLDSWELQEVEGLVQELIDVEKWVKILKAVVSDDTKINLRKAYEQNDAKWVARGIVAGEVTN</sequence>
<evidence type="ECO:0000313" key="1">
    <source>
        <dbReference type="EMBL" id="KIL46191.1"/>
    </source>
</evidence>